<proteinExistence type="predicted"/>
<organism evidence="3 4">
    <name type="scientific">Caenorhabditis briggsae</name>
    <dbReference type="NCBI Taxonomy" id="6238"/>
    <lineage>
        <taxon>Eukaryota</taxon>
        <taxon>Metazoa</taxon>
        <taxon>Ecdysozoa</taxon>
        <taxon>Nematoda</taxon>
        <taxon>Chromadorea</taxon>
        <taxon>Rhabditida</taxon>
        <taxon>Rhabditina</taxon>
        <taxon>Rhabditomorpha</taxon>
        <taxon>Rhabditoidea</taxon>
        <taxon>Rhabditidae</taxon>
        <taxon>Peloderinae</taxon>
        <taxon>Caenorhabditis</taxon>
    </lineage>
</organism>
<dbReference type="AlphaFoldDB" id="A0AAE9AFG3"/>
<name>A0AAE9AFG3_CAEBR</name>
<sequence length="474" mass="53819">MSENPSKEAVDSFLRSEFLKMKSIPDTFKTLGSSIAQFKWDKSSGKGIEIQIGSELILEFSDVQFSDVTKTISEEQIDFSTKQVMIRFESSLMQHSASRGPGMSDDEPWKTSETQKSDSEPTTQKESDSDDVDVDKNQLVESFNLEYVRKVFNEIGNEYIKKMRDADKSGEGRVMKGSDIKLLLYMRNITDELREGCSTFQLPLKSIVIRFDKDRVNLTGVTLSGNYIDYVYGYDIQQVLVKFKASMTWFQSNETMLESDLLFLLSNANLELLKIETTRNGPNSMMLSTFGSVFAQLKSTISFITTGKLHLAFSDLQEPLYSDQVALERILECMKPEALHQIELTSGVKEEEISLKNVANMDQWKFAKDLIVKNTKMEFLWSAMTCFESLDLYAYGDEEVVPMIQALIKNPPKESLFIVTGQLLNLARIQTRILKAFKGIKVTADQRKFVFQTKLNSNIIVSIGRCDVTVTSTQ</sequence>
<gene>
    <name evidence="3" type="ORF">L3Y34_003234</name>
</gene>
<evidence type="ECO:0000256" key="1">
    <source>
        <dbReference type="SAM" id="MobiDB-lite"/>
    </source>
</evidence>
<feature type="region of interest" description="Disordered" evidence="1">
    <location>
        <begin position="95"/>
        <end position="133"/>
    </location>
</feature>
<dbReference type="EMBL" id="CP090894">
    <property type="protein sequence ID" value="ULT93593.1"/>
    <property type="molecule type" value="Genomic_DNA"/>
</dbReference>
<reference evidence="3 4" key="1">
    <citation type="submission" date="2022-05" db="EMBL/GenBank/DDBJ databases">
        <title>Chromosome-level reference genomes for two strains of Caenorhabditis briggsae: an improved platform for comparative genomics.</title>
        <authorList>
            <person name="Stevens L."/>
            <person name="Andersen E.C."/>
        </authorList>
    </citation>
    <scope>NUCLEOTIDE SEQUENCE [LARGE SCALE GENOMIC DNA]</scope>
    <source>
        <strain evidence="3">QX1410_ONT</strain>
        <tissue evidence="3">Whole-organism</tissue>
    </source>
</reference>
<dbReference type="Pfam" id="PF01827">
    <property type="entry name" value="FTH"/>
    <property type="match status" value="1"/>
</dbReference>
<dbReference type="InterPro" id="IPR002900">
    <property type="entry name" value="DUF38/FTH_CAE_spp"/>
</dbReference>
<evidence type="ECO:0000313" key="4">
    <source>
        <dbReference type="Proteomes" id="UP000827892"/>
    </source>
</evidence>
<feature type="domain" description="DUF38" evidence="2">
    <location>
        <begin position="327"/>
        <end position="377"/>
    </location>
</feature>
<accession>A0AAE9AFG3</accession>
<evidence type="ECO:0000313" key="3">
    <source>
        <dbReference type="EMBL" id="ULT93593.1"/>
    </source>
</evidence>
<dbReference type="Proteomes" id="UP000827892">
    <property type="component" value="Chromosome IV"/>
</dbReference>
<protein>
    <recommendedName>
        <fullName evidence="2">DUF38 domain-containing protein</fullName>
    </recommendedName>
</protein>
<evidence type="ECO:0000259" key="2">
    <source>
        <dbReference type="Pfam" id="PF01827"/>
    </source>
</evidence>
<feature type="compositionally biased region" description="Basic and acidic residues" evidence="1">
    <location>
        <begin position="107"/>
        <end position="127"/>
    </location>
</feature>